<evidence type="ECO:0000256" key="1">
    <source>
        <dbReference type="SAM" id="SignalP"/>
    </source>
</evidence>
<name>A0A2N1E5E5_PSEFL</name>
<feature type="chain" id="PRO_5014664545" description="DUF3761 domain-containing protein" evidence="1">
    <location>
        <begin position="22"/>
        <end position="96"/>
    </location>
</feature>
<dbReference type="AlphaFoldDB" id="A0A2N1E5E5"/>
<gene>
    <name evidence="2" type="ORF">CIB54_14525</name>
</gene>
<evidence type="ECO:0000313" key="3">
    <source>
        <dbReference type="Proteomes" id="UP000233564"/>
    </source>
</evidence>
<sequence length="96" mass="10688">MKMSSVLLMSIAFVCQGMVFADTQKSNTETLFSNDKPPLIQTAQEQEQKEVEVDRNQCWSAKNCSGKILNNKDAHNCKLSGGKSWRSKTTGQCTNL</sequence>
<proteinExistence type="predicted"/>
<dbReference type="Proteomes" id="UP000233564">
    <property type="component" value="Unassembled WGS sequence"/>
</dbReference>
<dbReference type="RefSeq" id="WP_101220143.1">
    <property type="nucleotide sequence ID" value="NZ_KZ477997.1"/>
</dbReference>
<keyword evidence="1" id="KW-0732">Signal</keyword>
<protein>
    <recommendedName>
        <fullName evidence="4">DUF3761 domain-containing protein</fullName>
    </recommendedName>
</protein>
<evidence type="ECO:0000313" key="2">
    <source>
        <dbReference type="EMBL" id="PKH19951.1"/>
    </source>
</evidence>
<feature type="signal peptide" evidence="1">
    <location>
        <begin position="1"/>
        <end position="21"/>
    </location>
</feature>
<dbReference type="EMBL" id="NVXX01000019">
    <property type="protein sequence ID" value="PKH19951.1"/>
    <property type="molecule type" value="Genomic_DNA"/>
</dbReference>
<evidence type="ECO:0008006" key="4">
    <source>
        <dbReference type="Google" id="ProtNLM"/>
    </source>
</evidence>
<comment type="caution">
    <text evidence="2">The sequence shown here is derived from an EMBL/GenBank/DDBJ whole genome shotgun (WGS) entry which is preliminary data.</text>
</comment>
<reference evidence="2 3" key="1">
    <citation type="submission" date="2017-08" db="EMBL/GenBank/DDBJ databases">
        <authorList>
            <person name="de Groot N.N."/>
        </authorList>
    </citation>
    <scope>NUCLEOTIDE SEQUENCE [LARGE SCALE GENOMIC DNA]</scope>
    <source>
        <strain evidence="2 3">PfR 37</strain>
    </source>
</reference>
<accession>A0A2N1E5E5</accession>
<organism evidence="2 3">
    <name type="scientific">Pseudomonas fluorescens</name>
    <dbReference type="NCBI Taxonomy" id="294"/>
    <lineage>
        <taxon>Bacteria</taxon>
        <taxon>Pseudomonadati</taxon>
        <taxon>Pseudomonadota</taxon>
        <taxon>Gammaproteobacteria</taxon>
        <taxon>Pseudomonadales</taxon>
        <taxon>Pseudomonadaceae</taxon>
        <taxon>Pseudomonas</taxon>
    </lineage>
</organism>